<reference evidence="1" key="1">
    <citation type="submission" date="2018-02" db="EMBL/GenBank/DDBJ databases">
        <title>Rhizophora mucronata_Transcriptome.</title>
        <authorList>
            <person name="Meera S.P."/>
            <person name="Sreeshan A."/>
            <person name="Augustine A."/>
        </authorList>
    </citation>
    <scope>NUCLEOTIDE SEQUENCE</scope>
    <source>
        <tissue evidence="1">Leaf</tissue>
    </source>
</reference>
<evidence type="ECO:0000313" key="1">
    <source>
        <dbReference type="EMBL" id="MBX58388.1"/>
    </source>
</evidence>
<organism evidence="1">
    <name type="scientific">Rhizophora mucronata</name>
    <name type="common">Asiatic mangrove</name>
    <dbReference type="NCBI Taxonomy" id="61149"/>
    <lineage>
        <taxon>Eukaryota</taxon>
        <taxon>Viridiplantae</taxon>
        <taxon>Streptophyta</taxon>
        <taxon>Embryophyta</taxon>
        <taxon>Tracheophyta</taxon>
        <taxon>Spermatophyta</taxon>
        <taxon>Magnoliopsida</taxon>
        <taxon>eudicotyledons</taxon>
        <taxon>Gunneridae</taxon>
        <taxon>Pentapetalae</taxon>
        <taxon>rosids</taxon>
        <taxon>fabids</taxon>
        <taxon>Malpighiales</taxon>
        <taxon>Rhizophoraceae</taxon>
        <taxon>Rhizophora</taxon>
    </lineage>
</organism>
<proteinExistence type="predicted"/>
<sequence length="39" mass="4754">MYMILLDAIDYQWLSTEWLNYKQTNILINSKVKVYKAEI</sequence>
<name>A0A2P2PUI7_RHIMU</name>
<protein>
    <submittedName>
        <fullName evidence="1">Uncharacterized protein</fullName>
    </submittedName>
</protein>
<dbReference type="AlphaFoldDB" id="A0A2P2PUI7"/>
<dbReference type="EMBL" id="GGEC01077904">
    <property type="protein sequence ID" value="MBX58388.1"/>
    <property type="molecule type" value="Transcribed_RNA"/>
</dbReference>
<accession>A0A2P2PUI7</accession>